<dbReference type="Gene3D" id="3.20.20.140">
    <property type="entry name" value="Metal-dependent hydrolases"/>
    <property type="match status" value="1"/>
</dbReference>
<comment type="catalytic activity">
    <reaction evidence="4">
        <text>O-phospho-L-tyrosyl-[protein] + H2O = L-tyrosyl-[protein] + phosphate</text>
        <dbReference type="Rhea" id="RHEA:10684"/>
        <dbReference type="Rhea" id="RHEA-COMP:10136"/>
        <dbReference type="Rhea" id="RHEA-COMP:20101"/>
        <dbReference type="ChEBI" id="CHEBI:15377"/>
        <dbReference type="ChEBI" id="CHEBI:43474"/>
        <dbReference type="ChEBI" id="CHEBI:46858"/>
        <dbReference type="ChEBI" id="CHEBI:61978"/>
        <dbReference type="EC" id="3.1.3.48"/>
    </reaction>
</comment>
<organism evidence="5 6">
    <name type="scientific">Spirosoma radiotolerans</name>
    <dbReference type="NCBI Taxonomy" id="1379870"/>
    <lineage>
        <taxon>Bacteria</taxon>
        <taxon>Pseudomonadati</taxon>
        <taxon>Bacteroidota</taxon>
        <taxon>Cytophagia</taxon>
        <taxon>Cytophagales</taxon>
        <taxon>Cytophagaceae</taxon>
        <taxon>Spirosoma</taxon>
    </lineage>
</organism>
<evidence type="ECO:0000256" key="4">
    <source>
        <dbReference type="ARBA" id="ARBA00051722"/>
    </source>
</evidence>
<proteinExistence type="inferred from homology"/>
<dbReference type="SUPFAM" id="SSF89550">
    <property type="entry name" value="PHP domain-like"/>
    <property type="match status" value="1"/>
</dbReference>
<dbReference type="Pfam" id="PF19567">
    <property type="entry name" value="CpsB_CapC"/>
    <property type="match status" value="1"/>
</dbReference>
<dbReference type="InterPro" id="IPR016195">
    <property type="entry name" value="Pol/histidinol_Pase-like"/>
</dbReference>
<dbReference type="EC" id="3.1.3.48" evidence="2"/>
<accession>A0A0E3V8T2</accession>
<dbReference type="InterPro" id="IPR016667">
    <property type="entry name" value="Caps_polysacc_synth_CpsB/CapC"/>
</dbReference>
<evidence type="ECO:0000256" key="2">
    <source>
        <dbReference type="ARBA" id="ARBA00013064"/>
    </source>
</evidence>
<gene>
    <name evidence="5" type="ORF">SD10_21260</name>
</gene>
<evidence type="ECO:0000313" key="6">
    <source>
        <dbReference type="Proteomes" id="UP000033054"/>
    </source>
</evidence>
<comment type="similarity">
    <text evidence="1">Belongs to the metallo-dependent hydrolases superfamily. CpsB/CapC family.</text>
</comment>
<dbReference type="KEGG" id="srd:SD10_21260"/>
<dbReference type="PANTHER" id="PTHR39181">
    <property type="entry name" value="TYROSINE-PROTEIN PHOSPHATASE YWQE"/>
    <property type="match status" value="1"/>
</dbReference>
<protein>
    <recommendedName>
        <fullName evidence="2">protein-tyrosine-phosphatase</fullName>
        <ecNumber evidence="2">3.1.3.48</ecNumber>
    </recommendedName>
</protein>
<dbReference type="STRING" id="1379870.SD10_21260"/>
<dbReference type="RefSeq" id="WP_046576570.1">
    <property type="nucleotide sequence ID" value="NZ_CP010429.1"/>
</dbReference>
<sequence length="257" mass="29372">MNAWERFKKRFIPTSGNDLGSVEEACFWKVDMHSHLLPAVDDGVKDPEQTLTCLRQMMGWGIERIITTPHVSRDWYPNSSTVLREGQAQLQALADANDLPIQIDVAAEYMLDEFFPDLLNTDDLLTFGTERYLLVETGWAAAPQQLEDILFRIQTRGYTPVLAHPERYTYYHGDDASLARIRDVGCLFQLNWLSLTGRYGNKVRSQAQRILKNNWVDFIGSDLHRPEDLPALGSLFSLSDYDLLRSQPLRNASLLIP</sequence>
<keyword evidence="6" id="KW-1185">Reference proteome</keyword>
<evidence type="ECO:0000256" key="3">
    <source>
        <dbReference type="ARBA" id="ARBA00022801"/>
    </source>
</evidence>
<dbReference type="EMBL" id="CP010429">
    <property type="protein sequence ID" value="AKD57047.1"/>
    <property type="molecule type" value="Genomic_DNA"/>
</dbReference>
<dbReference type="AlphaFoldDB" id="A0A0E3V8T2"/>
<dbReference type="Proteomes" id="UP000033054">
    <property type="component" value="Chromosome"/>
</dbReference>
<evidence type="ECO:0000256" key="1">
    <source>
        <dbReference type="ARBA" id="ARBA00005750"/>
    </source>
</evidence>
<dbReference type="HOGENOM" id="CLU_085966_1_0_10"/>
<reference evidence="5 6" key="1">
    <citation type="journal article" date="2014" name="Curr. Microbiol.">
        <title>Spirosoma radiotolerans sp. nov., a gamma-radiation-resistant bacterium isolated from gamma ray-irradiated soil.</title>
        <authorList>
            <person name="Lee J.J."/>
            <person name="Srinivasan S."/>
            <person name="Lim S."/>
            <person name="Joe M."/>
            <person name="Im S."/>
            <person name="Bae S.I."/>
            <person name="Park K.R."/>
            <person name="Han J.H."/>
            <person name="Park S.H."/>
            <person name="Joo B.M."/>
            <person name="Park S.J."/>
            <person name="Kim M.K."/>
        </authorList>
    </citation>
    <scope>NUCLEOTIDE SEQUENCE [LARGE SCALE GENOMIC DNA]</scope>
    <source>
        <strain evidence="5 6">DG5A</strain>
    </source>
</reference>
<dbReference type="GO" id="GO:0004725">
    <property type="term" value="F:protein tyrosine phosphatase activity"/>
    <property type="evidence" value="ECO:0007669"/>
    <property type="project" value="UniProtKB-EC"/>
</dbReference>
<dbReference type="PATRIC" id="fig|1379870.5.peg.4587"/>
<dbReference type="GO" id="GO:0030145">
    <property type="term" value="F:manganese ion binding"/>
    <property type="evidence" value="ECO:0007669"/>
    <property type="project" value="InterPro"/>
</dbReference>
<dbReference type="PANTHER" id="PTHR39181:SF1">
    <property type="entry name" value="TYROSINE-PROTEIN PHOSPHATASE YWQE"/>
    <property type="match status" value="1"/>
</dbReference>
<keyword evidence="3" id="KW-0378">Hydrolase</keyword>
<name>A0A0E3V8T2_9BACT</name>
<dbReference type="OrthoDB" id="9788539at2"/>
<evidence type="ECO:0000313" key="5">
    <source>
        <dbReference type="EMBL" id="AKD57047.1"/>
    </source>
</evidence>